<dbReference type="Proteomes" id="UP000007995">
    <property type="component" value="Unassembled WGS sequence"/>
</dbReference>
<reference evidence="2 3" key="1">
    <citation type="submission" date="2012-02" db="EMBL/GenBank/DDBJ databases">
        <title>The Genome Sequence of Bacteroides finegoldii CL09T03C10.</title>
        <authorList>
            <consortium name="The Broad Institute Genome Sequencing Platform"/>
            <person name="Earl A."/>
            <person name="Ward D."/>
            <person name="Feldgarden M."/>
            <person name="Gevers D."/>
            <person name="Zitomersky N.L."/>
            <person name="Coyne M.J."/>
            <person name="Comstock L.E."/>
            <person name="Young S.K."/>
            <person name="Zeng Q."/>
            <person name="Gargeya S."/>
            <person name="Fitzgerald M."/>
            <person name="Haas B."/>
            <person name="Abouelleil A."/>
            <person name="Alvarado L."/>
            <person name="Arachchi H.M."/>
            <person name="Berlin A."/>
            <person name="Chapman S.B."/>
            <person name="Gearin G."/>
            <person name="Goldberg J."/>
            <person name="Griggs A."/>
            <person name="Gujja S."/>
            <person name="Hansen M."/>
            <person name="Heiman D."/>
            <person name="Howarth C."/>
            <person name="Larimer J."/>
            <person name="Lui A."/>
            <person name="MacDonald P.J.P."/>
            <person name="McCowen C."/>
            <person name="Montmayeur A."/>
            <person name="Murphy C."/>
            <person name="Neiman D."/>
            <person name="Pearson M."/>
            <person name="Priest M."/>
            <person name="Roberts A."/>
            <person name="Saif S."/>
            <person name="Shea T."/>
            <person name="Sisk P."/>
            <person name="Stolte C."/>
            <person name="Sykes S."/>
            <person name="Wortman J."/>
            <person name="Nusbaum C."/>
            <person name="Birren B."/>
        </authorList>
    </citation>
    <scope>NUCLEOTIDE SEQUENCE [LARGE SCALE GENOMIC DNA]</scope>
    <source>
        <strain evidence="2 3">CL09T03C10</strain>
    </source>
</reference>
<organism evidence="2 3">
    <name type="scientific">Bacteroides finegoldii CL09T03C10</name>
    <dbReference type="NCBI Taxonomy" id="997888"/>
    <lineage>
        <taxon>Bacteria</taxon>
        <taxon>Pseudomonadati</taxon>
        <taxon>Bacteroidota</taxon>
        <taxon>Bacteroidia</taxon>
        <taxon>Bacteroidales</taxon>
        <taxon>Bacteroidaceae</taxon>
        <taxon>Bacteroides</taxon>
    </lineage>
</organism>
<proteinExistence type="predicted"/>
<gene>
    <name evidence="2" type="ORF">HMPREF1057_01384</name>
</gene>
<accession>K5CG29</accession>
<comment type="caution">
    <text evidence="2">The sequence shown here is derived from an EMBL/GenBank/DDBJ whole genome shotgun (WGS) entry which is preliminary data.</text>
</comment>
<feature type="transmembrane region" description="Helical" evidence="1">
    <location>
        <begin position="12"/>
        <end position="29"/>
    </location>
</feature>
<keyword evidence="1" id="KW-1133">Transmembrane helix</keyword>
<sequence>MSISLIKKSITTVGKVWLGLLGLLLSKIFKK</sequence>
<dbReference type="AlphaFoldDB" id="K5CG29"/>
<name>K5CG29_9BACE</name>
<evidence type="ECO:0000256" key="1">
    <source>
        <dbReference type="SAM" id="Phobius"/>
    </source>
</evidence>
<evidence type="ECO:0000313" key="2">
    <source>
        <dbReference type="EMBL" id="EKJ92549.1"/>
    </source>
</evidence>
<dbReference type="HOGENOM" id="CLU_3395032_0_0_10"/>
<evidence type="ECO:0000313" key="3">
    <source>
        <dbReference type="Proteomes" id="UP000007995"/>
    </source>
</evidence>
<keyword evidence="1" id="KW-0812">Transmembrane</keyword>
<keyword evidence="1" id="KW-0472">Membrane</keyword>
<dbReference type="EMBL" id="AGXW01000002">
    <property type="protein sequence ID" value="EKJ92549.1"/>
    <property type="molecule type" value="Genomic_DNA"/>
</dbReference>
<protein>
    <submittedName>
        <fullName evidence="2">Uncharacterized protein</fullName>
    </submittedName>
</protein>